<name>A0ABU1VV60_9GAMM</name>
<protein>
    <recommendedName>
        <fullName evidence="3">Lipoprotein</fullName>
    </recommendedName>
</protein>
<proteinExistence type="predicted"/>
<evidence type="ECO:0000313" key="1">
    <source>
        <dbReference type="EMBL" id="MDR7119609.1"/>
    </source>
</evidence>
<organism evidence="1 2">
    <name type="scientific">Rheinheimera soli</name>
    <dbReference type="NCBI Taxonomy" id="443616"/>
    <lineage>
        <taxon>Bacteria</taxon>
        <taxon>Pseudomonadati</taxon>
        <taxon>Pseudomonadota</taxon>
        <taxon>Gammaproteobacteria</taxon>
        <taxon>Chromatiales</taxon>
        <taxon>Chromatiaceae</taxon>
        <taxon>Rheinheimera</taxon>
    </lineage>
</organism>
<gene>
    <name evidence="1" type="ORF">J2W69_000524</name>
</gene>
<dbReference type="Proteomes" id="UP001257909">
    <property type="component" value="Unassembled WGS sequence"/>
</dbReference>
<dbReference type="RefSeq" id="WP_310274276.1">
    <property type="nucleotide sequence ID" value="NZ_JAVDWR010000001.1"/>
</dbReference>
<comment type="caution">
    <text evidence="1">The sequence shown here is derived from an EMBL/GenBank/DDBJ whole genome shotgun (WGS) entry which is preliminary data.</text>
</comment>
<evidence type="ECO:0000313" key="2">
    <source>
        <dbReference type="Proteomes" id="UP001257909"/>
    </source>
</evidence>
<reference evidence="1 2" key="1">
    <citation type="submission" date="2023-07" db="EMBL/GenBank/DDBJ databases">
        <title>Sorghum-associated microbial communities from plants grown in Nebraska, USA.</title>
        <authorList>
            <person name="Schachtman D."/>
        </authorList>
    </citation>
    <scope>NUCLEOTIDE SEQUENCE [LARGE SCALE GENOMIC DNA]</scope>
    <source>
        <strain evidence="1 2">4138</strain>
    </source>
</reference>
<dbReference type="EMBL" id="JAVDWR010000001">
    <property type="protein sequence ID" value="MDR7119609.1"/>
    <property type="molecule type" value="Genomic_DNA"/>
</dbReference>
<evidence type="ECO:0008006" key="3">
    <source>
        <dbReference type="Google" id="ProtNLM"/>
    </source>
</evidence>
<sequence>MAFELFTTNFRFLFTLTSIALLTACQNVQDSTIALDSDFEKNSSRYEVKKPAWQFTEKAYQQQLGQFSIASTQVSWQNTTQASPGLISSGIPGQQKQPKSLLNFILDDLTDNQSDFVKQMEETGKRDFAFDVNFAGQTLVQTHCRIMYLNAVTEFRNSENSEQVVSTDQQREHSYLGCSLSTTSQNWQLVVETKNNAQARMQLRGDRQSFQIKAVTDRLELINNQWVQGPGWGRQITGVIISANQLQQAALAFEGKVPRLWVHQQATDAEQALMIAANYSLLMYDWLDKEWRTN</sequence>
<keyword evidence="2" id="KW-1185">Reference proteome</keyword>
<accession>A0ABU1VV60</accession>